<organism evidence="17 18">
    <name type="scientific">Cohnella lubricantis</name>
    <dbReference type="NCBI Taxonomy" id="2163172"/>
    <lineage>
        <taxon>Bacteria</taxon>
        <taxon>Bacillati</taxon>
        <taxon>Bacillota</taxon>
        <taxon>Bacilli</taxon>
        <taxon>Bacillales</taxon>
        <taxon>Paenibacillaceae</taxon>
        <taxon>Cohnella</taxon>
    </lineage>
</organism>
<proteinExistence type="inferred from homology"/>
<dbReference type="GO" id="GO:0004589">
    <property type="term" value="F:dihydroorotate dehydrogenase (NAD+) activity"/>
    <property type="evidence" value="ECO:0007669"/>
    <property type="project" value="UniProtKB-EC"/>
</dbReference>
<feature type="binding site" evidence="15">
    <location>
        <position position="188"/>
    </location>
    <ligand>
        <name>substrate</name>
    </ligand>
</feature>
<comment type="function">
    <text evidence="1 15">Catalyzes the conversion of dihydroorotate to orotate with quinone as electron acceptor.</text>
</comment>
<comment type="similarity">
    <text evidence="6 15">Belongs to the dihydroorotate dehydrogenase family. Type 2 subfamily.</text>
</comment>
<feature type="binding site" evidence="15">
    <location>
        <position position="76"/>
    </location>
    <ligand>
        <name>substrate</name>
    </ligand>
</feature>
<dbReference type="PANTHER" id="PTHR48109">
    <property type="entry name" value="DIHYDROOROTATE DEHYDROGENASE (QUINONE), MITOCHONDRIAL-RELATED"/>
    <property type="match status" value="1"/>
</dbReference>
<dbReference type="InterPro" id="IPR013785">
    <property type="entry name" value="Aldolase_TIM"/>
</dbReference>
<comment type="catalytic activity">
    <reaction evidence="13 15">
        <text>(S)-dihydroorotate + a quinone = orotate + a quinol</text>
        <dbReference type="Rhea" id="RHEA:30187"/>
        <dbReference type="ChEBI" id="CHEBI:24646"/>
        <dbReference type="ChEBI" id="CHEBI:30839"/>
        <dbReference type="ChEBI" id="CHEBI:30864"/>
        <dbReference type="ChEBI" id="CHEBI:132124"/>
        <dbReference type="EC" id="1.3.5.2"/>
    </reaction>
</comment>
<dbReference type="Pfam" id="PF01180">
    <property type="entry name" value="DHO_dh"/>
    <property type="match status" value="1"/>
</dbReference>
<evidence type="ECO:0000256" key="10">
    <source>
        <dbReference type="ARBA" id="ARBA00022975"/>
    </source>
</evidence>
<dbReference type="PROSITE" id="PS00911">
    <property type="entry name" value="DHODEHASE_1"/>
    <property type="match status" value="1"/>
</dbReference>
<dbReference type="HAMAP" id="MF_00225">
    <property type="entry name" value="DHO_dh_type2"/>
    <property type="match status" value="1"/>
</dbReference>
<dbReference type="AlphaFoldDB" id="A0A841THX4"/>
<dbReference type="UniPathway" id="UPA00070">
    <property type="reaction ID" value="UER00945"/>
</dbReference>
<evidence type="ECO:0000256" key="4">
    <source>
        <dbReference type="ARBA" id="ARBA00004715"/>
    </source>
</evidence>
<keyword evidence="9 15" id="KW-0288">FMN</keyword>
<dbReference type="GO" id="GO:0005737">
    <property type="term" value="C:cytoplasm"/>
    <property type="evidence" value="ECO:0007669"/>
    <property type="project" value="InterPro"/>
</dbReference>
<comment type="cofactor">
    <cofactor evidence="15">
        <name>FMN</name>
        <dbReference type="ChEBI" id="CHEBI:58210"/>
    </cofactor>
    <text evidence="15">Binds 1 FMN per subunit.</text>
</comment>
<comment type="catalytic activity">
    <reaction evidence="14">
        <text>(S)-dihydroorotate + NAD(+) = orotate + NADH + H(+)</text>
        <dbReference type="Rhea" id="RHEA:13513"/>
        <dbReference type="ChEBI" id="CHEBI:15378"/>
        <dbReference type="ChEBI" id="CHEBI:30839"/>
        <dbReference type="ChEBI" id="CHEBI:30864"/>
        <dbReference type="ChEBI" id="CHEBI:57540"/>
        <dbReference type="ChEBI" id="CHEBI:57945"/>
        <dbReference type="EC" id="1.3.1.14"/>
    </reaction>
</comment>
<evidence type="ECO:0000256" key="7">
    <source>
        <dbReference type="ARBA" id="ARBA00011669"/>
    </source>
</evidence>
<gene>
    <name evidence="15" type="primary">pyrD</name>
    <name evidence="17" type="ORF">H4Q31_16225</name>
</gene>
<feature type="binding site" evidence="15">
    <location>
        <position position="183"/>
    </location>
    <ligand>
        <name>substrate</name>
    </ligand>
</feature>
<feature type="binding site" evidence="15">
    <location>
        <begin position="258"/>
        <end position="259"/>
    </location>
    <ligand>
        <name>substrate</name>
    </ligand>
</feature>
<dbReference type="GO" id="GO:0106430">
    <property type="term" value="F:dihydroorotate dehydrogenase (quinone) activity"/>
    <property type="evidence" value="ECO:0007669"/>
    <property type="project" value="UniProtKB-EC"/>
</dbReference>
<dbReference type="NCBIfam" id="TIGR01036">
    <property type="entry name" value="pyrD_sub2"/>
    <property type="match status" value="1"/>
</dbReference>
<evidence type="ECO:0000256" key="12">
    <source>
        <dbReference type="ARBA" id="ARBA00023136"/>
    </source>
</evidence>
<dbReference type="GO" id="GO:0044205">
    <property type="term" value="P:'de novo' UMP biosynthetic process"/>
    <property type="evidence" value="ECO:0007669"/>
    <property type="project" value="UniProtKB-UniRule"/>
</dbReference>
<name>A0A841THX4_9BACL</name>
<dbReference type="NCBIfam" id="NF003652">
    <property type="entry name" value="PRK05286.2-5"/>
    <property type="match status" value="1"/>
</dbReference>
<feature type="binding site" evidence="15">
    <location>
        <position position="96"/>
    </location>
    <ligand>
        <name>FMN</name>
        <dbReference type="ChEBI" id="CHEBI:58210"/>
    </ligand>
</feature>
<dbReference type="GO" id="GO:0006207">
    <property type="term" value="P:'de novo' pyrimidine nucleobase biosynthetic process"/>
    <property type="evidence" value="ECO:0007669"/>
    <property type="project" value="UniProtKB-UniRule"/>
</dbReference>
<dbReference type="RefSeq" id="WP_185180133.1">
    <property type="nucleotide sequence ID" value="NZ_CBCSEP010000008.1"/>
</dbReference>
<evidence type="ECO:0000256" key="2">
    <source>
        <dbReference type="ARBA" id="ARBA00003616"/>
    </source>
</evidence>
<feature type="domain" description="Dihydroorotate dehydrogenase catalytic" evidence="16">
    <location>
        <begin position="55"/>
        <end position="350"/>
    </location>
</feature>
<feature type="binding site" evidence="15">
    <location>
        <begin position="329"/>
        <end position="330"/>
    </location>
    <ligand>
        <name>FMN</name>
        <dbReference type="ChEBI" id="CHEBI:58210"/>
    </ligand>
</feature>
<comment type="subcellular location">
    <subcellularLocation>
        <location evidence="15">Cell membrane</location>
        <topology evidence="15">Peripheral membrane protein</topology>
    </subcellularLocation>
    <subcellularLocation>
        <location evidence="3">Membrane</location>
    </subcellularLocation>
</comment>
<dbReference type="InterPro" id="IPR005720">
    <property type="entry name" value="Dihydroorotate_DH_cat"/>
</dbReference>
<dbReference type="EMBL" id="JACJVN010000062">
    <property type="protein sequence ID" value="MBB6678838.1"/>
    <property type="molecule type" value="Genomic_DNA"/>
</dbReference>
<dbReference type="NCBIfam" id="NF003645">
    <property type="entry name" value="PRK05286.1-2"/>
    <property type="match status" value="1"/>
</dbReference>
<evidence type="ECO:0000256" key="5">
    <source>
        <dbReference type="ARBA" id="ARBA00005161"/>
    </source>
</evidence>
<feature type="binding site" evidence="15">
    <location>
        <position position="229"/>
    </location>
    <ligand>
        <name>FMN</name>
        <dbReference type="ChEBI" id="CHEBI:58210"/>
    </ligand>
</feature>
<evidence type="ECO:0000256" key="1">
    <source>
        <dbReference type="ARBA" id="ARBA00003125"/>
    </source>
</evidence>
<feature type="binding site" evidence="15">
    <location>
        <position position="279"/>
    </location>
    <ligand>
        <name>FMN</name>
        <dbReference type="ChEBI" id="CHEBI:58210"/>
    </ligand>
</feature>
<comment type="pathway">
    <text evidence="4">Pyrimidine metabolism; UMP biosynthesis via de novo pathway; orotate from (S)-dihydroorotate (NAD(+) route): step 1/1.</text>
</comment>
<accession>A0A841THX4</accession>
<feature type="binding site" evidence="15">
    <location>
        <begin position="72"/>
        <end position="76"/>
    </location>
    <ligand>
        <name>FMN</name>
        <dbReference type="ChEBI" id="CHEBI:58210"/>
    </ligand>
</feature>
<feature type="binding site" evidence="15">
    <location>
        <position position="308"/>
    </location>
    <ligand>
        <name>FMN</name>
        <dbReference type="ChEBI" id="CHEBI:58210"/>
    </ligand>
</feature>
<protein>
    <recommendedName>
        <fullName evidence="15">Dihydroorotate dehydrogenase (quinone)</fullName>
        <ecNumber evidence="15">1.3.5.2</ecNumber>
    </recommendedName>
    <alternativeName>
        <fullName evidence="15">DHOdehase</fullName>
        <shortName evidence="15">DHOD</shortName>
        <shortName evidence="15">DHODase</shortName>
    </alternativeName>
    <alternativeName>
        <fullName evidence="15">Dihydroorotate oxidase</fullName>
    </alternativeName>
</protein>
<reference evidence="17 18" key="1">
    <citation type="submission" date="2020-08" db="EMBL/GenBank/DDBJ databases">
        <title>Cohnella phylogeny.</title>
        <authorList>
            <person name="Dunlap C."/>
        </authorList>
    </citation>
    <scope>NUCLEOTIDE SEQUENCE [LARGE SCALE GENOMIC DNA]</scope>
    <source>
        <strain evidence="17 18">DSM 103658</strain>
    </source>
</reference>
<dbReference type="Gene3D" id="3.20.20.70">
    <property type="entry name" value="Aldolase class I"/>
    <property type="match status" value="1"/>
</dbReference>
<evidence type="ECO:0000259" key="16">
    <source>
        <dbReference type="Pfam" id="PF01180"/>
    </source>
</evidence>
<feature type="binding site" evidence="15">
    <location>
        <position position="150"/>
    </location>
    <ligand>
        <name>FMN</name>
        <dbReference type="ChEBI" id="CHEBI:58210"/>
    </ligand>
</feature>
<evidence type="ECO:0000256" key="15">
    <source>
        <dbReference type="HAMAP-Rule" id="MF_00225"/>
    </source>
</evidence>
<dbReference type="Proteomes" id="UP000574133">
    <property type="component" value="Unassembled WGS sequence"/>
</dbReference>
<evidence type="ECO:0000256" key="8">
    <source>
        <dbReference type="ARBA" id="ARBA00022630"/>
    </source>
</evidence>
<evidence type="ECO:0000256" key="13">
    <source>
        <dbReference type="ARBA" id="ARBA00048639"/>
    </source>
</evidence>
<keyword evidence="11 15" id="KW-0560">Oxidoreductase</keyword>
<dbReference type="InterPro" id="IPR005719">
    <property type="entry name" value="Dihydroorotate_DH_2"/>
</dbReference>
<sequence length="370" mass="40048">MSIGRMYKLVKPIFFKMDPEAAHHLVVDGLGQASRIPLVPSFMSVIWGVHAPKELAVDLFGLHFGHPVGLAAGLDKNAKAIGGFSRIGLSFMEVGTVTPLGQPGNEQPRLFRLPPDEALINRMGFNNEGADAMAKRLERLGRRRVPVAVNIGKNKATPNERAADDYRECMKRLYAHGDFFVVNISSPNTPDLRKLQHGDELRGLLDAVKDEMNIQAKRQGGQPKPVLVKIAPDNDEEQLSYMAEAIVSSGMSGIIATNTTIGRDGLSHPNAKETGGLSGRPLTKRSTEIIASIYRLTEGKLPIIGSGGIFTAQDAYDKIRAGASLVEVYTALIYKGPGVFAEIVRGLAGLLRKDGFRHISEAVGADHKRG</sequence>
<dbReference type="PANTHER" id="PTHR48109:SF4">
    <property type="entry name" value="DIHYDROOROTATE DEHYDROGENASE (QUINONE), MITOCHONDRIAL"/>
    <property type="match status" value="1"/>
</dbReference>
<keyword evidence="12 15" id="KW-0472">Membrane</keyword>
<feature type="binding site" evidence="15">
    <location>
        <begin position="121"/>
        <end position="125"/>
    </location>
    <ligand>
        <name>substrate</name>
    </ligand>
</feature>
<comment type="subunit">
    <text evidence="7">Heterotetramer of 2 PyrK and 2 PyrD type B subunits.</text>
</comment>
<dbReference type="SUPFAM" id="SSF51395">
    <property type="entry name" value="FMN-linked oxidoreductases"/>
    <property type="match status" value="1"/>
</dbReference>
<dbReference type="GO" id="GO:0005886">
    <property type="term" value="C:plasma membrane"/>
    <property type="evidence" value="ECO:0007669"/>
    <property type="project" value="UniProtKB-SubCell"/>
</dbReference>
<evidence type="ECO:0000313" key="17">
    <source>
        <dbReference type="EMBL" id="MBB6678838.1"/>
    </source>
</evidence>
<comment type="subunit">
    <text evidence="15">Monomer.</text>
</comment>
<dbReference type="PROSITE" id="PS00912">
    <property type="entry name" value="DHODEHASE_2"/>
    <property type="match status" value="1"/>
</dbReference>
<dbReference type="CDD" id="cd04738">
    <property type="entry name" value="DHOD_2_like"/>
    <property type="match status" value="1"/>
</dbReference>
<feature type="binding site" evidence="15">
    <location>
        <position position="183"/>
    </location>
    <ligand>
        <name>FMN</name>
        <dbReference type="ChEBI" id="CHEBI:58210"/>
    </ligand>
</feature>
<keyword evidence="10 15" id="KW-0665">Pyrimidine biosynthesis</keyword>
<feature type="active site" description="Nucleophile" evidence="15">
    <location>
        <position position="186"/>
    </location>
</feature>
<keyword evidence="8 15" id="KW-0285">Flavoprotein</keyword>
<evidence type="ECO:0000256" key="11">
    <source>
        <dbReference type="ARBA" id="ARBA00023002"/>
    </source>
</evidence>
<evidence type="ECO:0000256" key="9">
    <source>
        <dbReference type="ARBA" id="ARBA00022643"/>
    </source>
</evidence>
<dbReference type="InterPro" id="IPR050074">
    <property type="entry name" value="DHO_dehydrogenase"/>
</dbReference>
<comment type="caution">
    <text evidence="17">The sequence shown here is derived from an EMBL/GenBank/DDBJ whole genome shotgun (WGS) entry which is preliminary data.</text>
</comment>
<feature type="binding site" evidence="15">
    <location>
        <position position="257"/>
    </location>
    <ligand>
        <name>FMN</name>
        <dbReference type="ChEBI" id="CHEBI:58210"/>
    </ligand>
</feature>
<keyword evidence="15" id="KW-1003">Cell membrane</keyword>
<comment type="pathway">
    <text evidence="5 15">Pyrimidine metabolism; UMP biosynthesis via de novo pathway; orotate from (S)-dihydroorotate (quinone route): step 1/1.</text>
</comment>
<comment type="function">
    <text evidence="2">Catalyzes the conversion of dihydroorotate to orotate with NAD(+) as electron acceptor.</text>
</comment>
<dbReference type="InterPro" id="IPR001295">
    <property type="entry name" value="Dihydroorotate_DH_CS"/>
</dbReference>
<keyword evidence="18" id="KW-1185">Reference proteome</keyword>
<evidence type="ECO:0000256" key="6">
    <source>
        <dbReference type="ARBA" id="ARBA00005359"/>
    </source>
</evidence>
<dbReference type="EC" id="1.3.5.2" evidence="15"/>
<evidence type="ECO:0000313" key="18">
    <source>
        <dbReference type="Proteomes" id="UP000574133"/>
    </source>
</evidence>
<evidence type="ECO:0000256" key="3">
    <source>
        <dbReference type="ARBA" id="ARBA00004370"/>
    </source>
</evidence>
<evidence type="ECO:0000256" key="14">
    <source>
        <dbReference type="ARBA" id="ARBA00048996"/>
    </source>
</evidence>